<dbReference type="EMBL" id="FR773153">
    <property type="protein sequence ID" value="CBY92398.1"/>
    <property type="molecule type" value="Genomic_DNA"/>
</dbReference>
<reference evidence="1 2" key="1">
    <citation type="journal article" date="2011" name="J. Bacteriol.">
        <title>Complete genome sequence of Mycoplasma haemofelis, a hemotropic mycoplasma.</title>
        <authorList>
            <person name="Barker E.N."/>
            <person name="Helps C.R."/>
            <person name="Peters I.R."/>
            <person name="Darby A.C."/>
            <person name="Radford A.D."/>
            <person name="Tasker S."/>
        </authorList>
    </citation>
    <scope>NUCLEOTIDE SEQUENCE [LARGE SCALE GENOMIC DNA]</scope>
    <source>
        <strain evidence="1 2">Langford 1</strain>
    </source>
</reference>
<evidence type="ECO:0000313" key="1">
    <source>
        <dbReference type="EMBL" id="CBY92398.1"/>
    </source>
</evidence>
<proteinExistence type="predicted"/>
<dbReference type="KEGG" id="mha:HF1_03900"/>
<evidence type="ECO:0000313" key="2">
    <source>
        <dbReference type="Proteomes" id="UP000008637"/>
    </source>
</evidence>
<protein>
    <submittedName>
        <fullName evidence="1">Uncharacterized protein</fullName>
    </submittedName>
</protein>
<sequence length="207" mass="23003">MTNLTKGLASLGVAGTAAGGGILIKNQLSPNEEKLSVSKRLENEGYTILNESVDSDWSATLAKHKDAQVKHPKFLLTSQELPSLKAACKDVLVKTDVSEDDYKKAKKWCVKPVSIGDLIKSKKLNLLDTTKTDETGKEQWKPLADEYVNTGKGVNQITGLTLPLTSGNREDDWKQLRTKCKELIAKDFWSEQYEDELSKSIMWCVSK</sequence>
<dbReference type="AlphaFoldDB" id="E8ZGX7"/>
<keyword evidence="2" id="KW-1185">Reference proteome</keyword>
<dbReference type="Proteomes" id="UP000008637">
    <property type="component" value="Chromosome"/>
</dbReference>
<accession>E8ZGX7</accession>
<gene>
    <name evidence="1" type="ordered locus">HF1_03900</name>
</gene>
<dbReference type="HOGENOM" id="CLU_098620_3_0_14"/>
<dbReference type="OrthoDB" id="9822764at2"/>
<name>E8ZGX7_MYCHL</name>
<organism evidence="1 2">
    <name type="scientific">Mycoplasma haemofelis (strain Langford 1)</name>
    <name type="common">Haemobartonella felis</name>
    <dbReference type="NCBI Taxonomy" id="941640"/>
    <lineage>
        <taxon>Bacteria</taxon>
        <taxon>Bacillati</taxon>
        <taxon>Mycoplasmatota</taxon>
        <taxon>Mollicutes</taxon>
        <taxon>Mycoplasmataceae</taxon>
        <taxon>Mycoplasma</taxon>
    </lineage>
</organism>